<evidence type="ECO:0000313" key="2">
    <source>
        <dbReference type="EMBL" id="EKD21255.1"/>
    </source>
</evidence>
<feature type="compositionally biased region" description="Basic and acidic residues" evidence="1">
    <location>
        <begin position="309"/>
        <end position="323"/>
    </location>
</feature>
<sequence length="323" mass="36943">MHGDKLALVSNAPDSIRALVVHNPIKPKARHPGSSSPKTTPHTNLTTQQAHKIISSDPSLSQSLNLPLIASSQLSNRMSWQSSFTSLYSQDCTDIWGIPSIYYNQPVDGNNDAYRVLNSRTLGLSLPRRFEVPDRCAECLDPEPRPYTREAQLEDLRHILHYTIPQGGLDPRKYHQSYEGLRLNSSCPRRTHEGITHFTTKDNLEDLARTTIYWKSMYRRSHQYFTPDPSGKELDERMARTSYLPGRPQWLCSGARREDKIESDVSGQRGRKGKERAEARQNSSSSDEWTDVFRRTQKHPGRPPWLCSEIKREDKTESDASKQ</sequence>
<dbReference type="HOGENOM" id="CLU_860733_0_0_1"/>
<reference evidence="2 3" key="1">
    <citation type="journal article" date="2012" name="BMC Genomics">
        <title>Sequencing the genome of Marssonina brunnea reveals fungus-poplar co-evolution.</title>
        <authorList>
            <person name="Zhu S."/>
            <person name="Cao Y.-Z."/>
            <person name="Jiang C."/>
            <person name="Tan B.-Y."/>
            <person name="Wang Z."/>
            <person name="Feng S."/>
            <person name="Zhang L."/>
            <person name="Su X.-H."/>
            <person name="Brejova B."/>
            <person name="Vinar T."/>
            <person name="Xu M."/>
            <person name="Wang M.-X."/>
            <person name="Zhang S.-G."/>
            <person name="Huang M.-R."/>
            <person name="Wu R."/>
            <person name="Zhou Y."/>
        </authorList>
    </citation>
    <scope>NUCLEOTIDE SEQUENCE [LARGE SCALE GENOMIC DNA]</scope>
    <source>
        <strain evidence="2 3">MB_m1</strain>
    </source>
</reference>
<dbReference type="KEGG" id="mbe:MBM_00368"/>
<dbReference type="EMBL" id="JH921428">
    <property type="protein sequence ID" value="EKD21255.1"/>
    <property type="molecule type" value="Genomic_DNA"/>
</dbReference>
<dbReference type="GeneID" id="18756303"/>
<dbReference type="AlphaFoldDB" id="K1WUB6"/>
<evidence type="ECO:0000256" key="1">
    <source>
        <dbReference type="SAM" id="MobiDB-lite"/>
    </source>
</evidence>
<accession>K1WUB6</accession>
<gene>
    <name evidence="2" type="ORF">MBM_00368</name>
</gene>
<protein>
    <submittedName>
        <fullName evidence="2">Uncharacterized protein</fullName>
    </submittedName>
</protein>
<feature type="compositionally biased region" description="Polar residues" evidence="1">
    <location>
        <begin position="33"/>
        <end position="58"/>
    </location>
</feature>
<keyword evidence="3" id="KW-1185">Reference proteome</keyword>
<feature type="region of interest" description="Disordered" evidence="1">
    <location>
        <begin position="25"/>
        <end position="58"/>
    </location>
</feature>
<evidence type="ECO:0000313" key="3">
    <source>
        <dbReference type="Proteomes" id="UP000006753"/>
    </source>
</evidence>
<dbReference type="Proteomes" id="UP000006753">
    <property type="component" value="Unassembled WGS sequence"/>
</dbReference>
<name>K1WUB6_MARBU</name>
<dbReference type="InParanoid" id="K1WUB6"/>
<organism evidence="2 3">
    <name type="scientific">Marssonina brunnea f. sp. multigermtubi (strain MB_m1)</name>
    <name type="common">Marssonina leaf spot fungus</name>
    <dbReference type="NCBI Taxonomy" id="1072389"/>
    <lineage>
        <taxon>Eukaryota</taxon>
        <taxon>Fungi</taxon>
        <taxon>Dikarya</taxon>
        <taxon>Ascomycota</taxon>
        <taxon>Pezizomycotina</taxon>
        <taxon>Leotiomycetes</taxon>
        <taxon>Helotiales</taxon>
        <taxon>Drepanopezizaceae</taxon>
        <taxon>Drepanopeziza</taxon>
    </lineage>
</organism>
<proteinExistence type="predicted"/>
<feature type="region of interest" description="Disordered" evidence="1">
    <location>
        <begin position="254"/>
        <end position="323"/>
    </location>
</feature>